<dbReference type="GO" id="GO:0017004">
    <property type="term" value="P:cytochrome complex assembly"/>
    <property type="evidence" value="ECO:0007669"/>
    <property type="project" value="UniProtKB-KW"/>
</dbReference>
<proteinExistence type="predicted"/>
<dbReference type="Gene3D" id="3.40.30.10">
    <property type="entry name" value="Glutaredoxin"/>
    <property type="match status" value="1"/>
</dbReference>
<dbReference type="EMBL" id="QCXX01000008">
    <property type="protein sequence ID" value="PUV22127.1"/>
    <property type="molecule type" value="Genomic_DNA"/>
</dbReference>
<sequence length="447" mass="50500">MIRKTLLLVTALVTAFVTVAQQPSNITGTAVPGKIKRIGLFKVLNGRLKEIATAVPDAQGRFGFRFTPEYEGLYSLGSGNPQSQQGLFRFYFKGNEELNLKLDQGAYELTGKNSPENQVLYNWDQQAKPFHDKGLTPGGMSTYVDFFPEVEEFKGKLDGIKKTAKTGNKNFDKLFAEIVDFDFAYYATSYLQMPRTAHPSKEEMSDYYTTFNADKYLTPTLLNLPYGDRFLTNLVYRKVDLASKPGMDKLISTIGPDVLKGQYILQRLEAVRSYSDFQEMNNTYSNYFTLPEQIERAKAVELKLVETKIGVPAFQFSYPDLSGKKTSLADLKGKVVLVDMWATWCGPCRAEEPHWEKLNEEFKGKPIAFVGVSVDQDKPKWETYVKEKNMKGIQLHAGPGNELTNAYKVNGIPRYILIDKAGNLISADSPRPSDPKLKTLLEEWIKK</sequence>
<dbReference type="Proteomes" id="UP000250831">
    <property type="component" value="Unassembled WGS sequence"/>
</dbReference>
<evidence type="ECO:0000256" key="1">
    <source>
        <dbReference type="ARBA" id="ARBA00004196"/>
    </source>
</evidence>
<evidence type="ECO:0000256" key="4">
    <source>
        <dbReference type="ARBA" id="ARBA00023284"/>
    </source>
</evidence>
<keyword evidence="8" id="KW-1185">Reference proteome</keyword>
<keyword evidence="3" id="KW-1015">Disulfide bond</keyword>
<feature type="chain" id="PRO_5016602890" evidence="5">
    <location>
        <begin position="21"/>
        <end position="447"/>
    </location>
</feature>
<evidence type="ECO:0000256" key="3">
    <source>
        <dbReference type="ARBA" id="ARBA00023157"/>
    </source>
</evidence>
<keyword evidence="4" id="KW-0676">Redox-active center</keyword>
<dbReference type="RefSeq" id="WP_108636356.1">
    <property type="nucleotide sequence ID" value="NZ_QCXX01000008.1"/>
</dbReference>
<evidence type="ECO:0000256" key="2">
    <source>
        <dbReference type="ARBA" id="ARBA00022748"/>
    </source>
</evidence>
<reference evidence="7 8" key="1">
    <citation type="submission" date="2018-04" db="EMBL/GenBank/DDBJ databases">
        <title>Sphingobacterium sp. M46 Genome.</title>
        <authorList>
            <person name="Cheng J."/>
            <person name="Li Y."/>
        </authorList>
    </citation>
    <scope>NUCLEOTIDE SEQUENCE [LARGE SCALE GENOMIC DNA]</scope>
    <source>
        <strain evidence="7 8">M46</strain>
    </source>
</reference>
<dbReference type="InterPro" id="IPR050553">
    <property type="entry name" value="Thioredoxin_ResA/DsbE_sf"/>
</dbReference>
<dbReference type="PANTHER" id="PTHR42852:SF6">
    <property type="entry name" value="THIOL:DISULFIDE INTERCHANGE PROTEIN DSBE"/>
    <property type="match status" value="1"/>
</dbReference>
<dbReference type="PANTHER" id="PTHR42852">
    <property type="entry name" value="THIOL:DISULFIDE INTERCHANGE PROTEIN DSBE"/>
    <property type="match status" value="1"/>
</dbReference>
<feature type="signal peptide" evidence="5">
    <location>
        <begin position="1"/>
        <end position="20"/>
    </location>
</feature>
<comment type="caution">
    <text evidence="7">The sequence shown here is derived from an EMBL/GenBank/DDBJ whole genome shotgun (WGS) entry which is preliminary data.</text>
</comment>
<dbReference type="GO" id="GO:0016491">
    <property type="term" value="F:oxidoreductase activity"/>
    <property type="evidence" value="ECO:0007669"/>
    <property type="project" value="InterPro"/>
</dbReference>
<dbReference type="OrthoDB" id="1095575at2"/>
<protein>
    <submittedName>
        <fullName evidence="7">TlpA family protein disulfide reductase</fullName>
    </submittedName>
</protein>
<keyword evidence="5" id="KW-0732">Signal</keyword>
<dbReference type="InterPro" id="IPR013740">
    <property type="entry name" value="Redoxin"/>
</dbReference>
<dbReference type="InterPro" id="IPR036249">
    <property type="entry name" value="Thioredoxin-like_sf"/>
</dbReference>
<feature type="domain" description="Thioredoxin" evidence="6">
    <location>
        <begin position="307"/>
        <end position="447"/>
    </location>
</feature>
<dbReference type="GO" id="GO:0030313">
    <property type="term" value="C:cell envelope"/>
    <property type="evidence" value="ECO:0007669"/>
    <property type="project" value="UniProtKB-SubCell"/>
</dbReference>
<evidence type="ECO:0000313" key="7">
    <source>
        <dbReference type="EMBL" id="PUV22127.1"/>
    </source>
</evidence>
<keyword evidence="2" id="KW-0201">Cytochrome c-type biogenesis</keyword>
<name>A0A363NN28_9SPHI</name>
<comment type="subcellular location">
    <subcellularLocation>
        <location evidence="1">Cell envelope</location>
    </subcellularLocation>
</comment>
<evidence type="ECO:0000313" key="8">
    <source>
        <dbReference type="Proteomes" id="UP000250831"/>
    </source>
</evidence>
<dbReference type="SUPFAM" id="SSF52833">
    <property type="entry name" value="Thioredoxin-like"/>
    <property type="match status" value="1"/>
</dbReference>
<evidence type="ECO:0000256" key="5">
    <source>
        <dbReference type="SAM" id="SignalP"/>
    </source>
</evidence>
<evidence type="ECO:0000259" key="6">
    <source>
        <dbReference type="PROSITE" id="PS51352"/>
    </source>
</evidence>
<dbReference type="InterPro" id="IPR013766">
    <property type="entry name" value="Thioredoxin_domain"/>
</dbReference>
<dbReference type="PROSITE" id="PS51352">
    <property type="entry name" value="THIOREDOXIN_2"/>
    <property type="match status" value="1"/>
</dbReference>
<dbReference type="PROSITE" id="PS00194">
    <property type="entry name" value="THIOREDOXIN_1"/>
    <property type="match status" value="1"/>
</dbReference>
<dbReference type="Pfam" id="PF08534">
    <property type="entry name" value="Redoxin"/>
    <property type="match status" value="1"/>
</dbReference>
<organism evidence="7 8">
    <name type="scientific">Sphingobacterium athyrii</name>
    <dbReference type="NCBI Taxonomy" id="2152717"/>
    <lineage>
        <taxon>Bacteria</taxon>
        <taxon>Pseudomonadati</taxon>
        <taxon>Bacteroidota</taxon>
        <taxon>Sphingobacteriia</taxon>
        <taxon>Sphingobacteriales</taxon>
        <taxon>Sphingobacteriaceae</taxon>
        <taxon>Sphingobacterium</taxon>
    </lineage>
</organism>
<dbReference type="CDD" id="cd02966">
    <property type="entry name" value="TlpA_like_family"/>
    <property type="match status" value="1"/>
</dbReference>
<dbReference type="AlphaFoldDB" id="A0A363NN28"/>
<gene>
    <name evidence="7" type="ORF">DCO56_24695</name>
</gene>
<accession>A0A363NN28</accession>
<dbReference type="InterPro" id="IPR017937">
    <property type="entry name" value="Thioredoxin_CS"/>
</dbReference>